<dbReference type="GO" id="GO:0008061">
    <property type="term" value="F:chitin binding"/>
    <property type="evidence" value="ECO:0007669"/>
    <property type="project" value="UniProtKB-KW"/>
</dbReference>
<dbReference type="Pfam" id="PF01607">
    <property type="entry name" value="CBM_14"/>
    <property type="match status" value="3"/>
</dbReference>
<dbReference type="EMBL" id="CACVKT020006617">
    <property type="protein sequence ID" value="CAC5402733.1"/>
    <property type="molecule type" value="Genomic_DNA"/>
</dbReference>
<dbReference type="InterPro" id="IPR036508">
    <property type="entry name" value="Chitin-bd_dom_sf"/>
</dbReference>
<keyword evidence="2" id="KW-0732">Signal</keyword>
<dbReference type="SUPFAM" id="SSF82895">
    <property type="entry name" value="TSP-1 type 1 repeat"/>
    <property type="match status" value="1"/>
</dbReference>
<dbReference type="PROSITE" id="PS50092">
    <property type="entry name" value="TSP1"/>
    <property type="match status" value="2"/>
</dbReference>
<dbReference type="Proteomes" id="UP000507470">
    <property type="component" value="Unassembled WGS sequence"/>
</dbReference>
<gene>
    <name evidence="8" type="ORF">MCOR_36681</name>
</gene>
<evidence type="ECO:0000256" key="4">
    <source>
        <dbReference type="ARBA" id="ARBA00023157"/>
    </source>
</evidence>
<evidence type="ECO:0000256" key="2">
    <source>
        <dbReference type="ARBA" id="ARBA00022729"/>
    </source>
</evidence>
<dbReference type="FunFam" id="2.20.100.10:FF:000001">
    <property type="entry name" value="semaphorin-5A isoform X1"/>
    <property type="match status" value="1"/>
</dbReference>
<dbReference type="SMART" id="SM00209">
    <property type="entry name" value="TSP1"/>
    <property type="match status" value="1"/>
</dbReference>
<dbReference type="AlphaFoldDB" id="A0A6J8D1Y1"/>
<feature type="domain" description="Chitin-binding type-2" evidence="7">
    <location>
        <begin position="229"/>
        <end position="280"/>
    </location>
</feature>
<feature type="domain" description="Chitin-binding type-2" evidence="7">
    <location>
        <begin position="105"/>
        <end position="160"/>
    </location>
</feature>
<feature type="region of interest" description="Disordered" evidence="6">
    <location>
        <begin position="1"/>
        <end position="31"/>
    </location>
</feature>
<dbReference type="Gene3D" id="2.170.140.10">
    <property type="entry name" value="Chitin binding domain"/>
    <property type="match status" value="3"/>
</dbReference>
<evidence type="ECO:0000256" key="1">
    <source>
        <dbReference type="ARBA" id="ARBA00022669"/>
    </source>
</evidence>
<dbReference type="SUPFAM" id="SSF57625">
    <property type="entry name" value="Invertebrate chitin-binding proteins"/>
    <property type="match status" value="3"/>
</dbReference>
<evidence type="ECO:0000313" key="9">
    <source>
        <dbReference type="Proteomes" id="UP000507470"/>
    </source>
</evidence>
<organism evidence="8 9">
    <name type="scientific">Mytilus coruscus</name>
    <name type="common">Sea mussel</name>
    <dbReference type="NCBI Taxonomy" id="42192"/>
    <lineage>
        <taxon>Eukaryota</taxon>
        <taxon>Metazoa</taxon>
        <taxon>Spiralia</taxon>
        <taxon>Lophotrochozoa</taxon>
        <taxon>Mollusca</taxon>
        <taxon>Bivalvia</taxon>
        <taxon>Autobranchia</taxon>
        <taxon>Pteriomorphia</taxon>
        <taxon>Mytilida</taxon>
        <taxon>Mytiloidea</taxon>
        <taxon>Mytilidae</taxon>
        <taxon>Mytilinae</taxon>
        <taxon>Mytilus</taxon>
    </lineage>
</organism>
<accession>A0A6J8D1Y1</accession>
<evidence type="ECO:0000259" key="7">
    <source>
        <dbReference type="PROSITE" id="PS50940"/>
    </source>
</evidence>
<reference evidence="8 9" key="1">
    <citation type="submission" date="2020-06" db="EMBL/GenBank/DDBJ databases">
        <authorList>
            <person name="Li R."/>
            <person name="Bekaert M."/>
        </authorList>
    </citation>
    <scope>NUCLEOTIDE SEQUENCE [LARGE SCALE GENOMIC DNA]</scope>
    <source>
        <strain evidence="9">wild</strain>
    </source>
</reference>
<dbReference type="PANTHER" id="PTHR23301">
    <property type="entry name" value="CHITIN BINDING PERITROPHIN-A"/>
    <property type="match status" value="1"/>
</dbReference>
<dbReference type="InterPro" id="IPR000884">
    <property type="entry name" value="TSP1_rpt"/>
</dbReference>
<evidence type="ECO:0000313" key="8">
    <source>
        <dbReference type="EMBL" id="CAC5402733.1"/>
    </source>
</evidence>
<sequence>MEYGLSTRKCNNPTPQHGGKQCIGSSNRKESRPCRLKECPNDGSWSEYGNFNEWSACSVSCGKGTKSHERTRSCTNPEPQFGGKDCEGRDVDIQTESCDMLDCPDTICRGKIAGYTANLQECTKYIVCNNKTAFVKDCPESTVWDDKVQACDHPKPDTKCVDMECNTGDHLPHETDCKKYYICAHNKPELRTCEGDLIWNDDIGNCDNAGNVNCKTDKEPEDPMDNEKEFECTSDGLYADPKDCTKYIQCANNIKYEMSCPTKTHWEQTKGYCDHGDDCK</sequence>
<name>A0A6J8D1Y1_MYTCO</name>
<evidence type="ECO:0000256" key="5">
    <source>
        <dbReference type="ARBA" id="ARBA00023180"/>
    </source>
</evidence>
<keyword evidence="4" id="KW-1015">Disulfide bond</keyword>
<evidence type="ECO:0000256" key="3">
    <source>
        <dbReference type="ARBA" id="ARBA00022737"/>
    </source>
</evidence>
<protein>
    <recommendedName>
        <fullName evidence="7">Chitin-binding type-2 domain-containing protein</fullName>
    </recommendedName>
</protein>
<dbReference type="OrthoDB" id="6043890at2759"/>
<keyword evidence="9" id="KW-1185">Reference proteome</keyword>
<dbReference type="GO" id="GO:0005576">
    <property type="term" value="C:extracellular region"/>
    <property type="evidence" value="ECO:0007669"/>
    <property type="project" value="InterPro"/>
</dbReference>
<dbReference type="InterPro" id="IPR051940">
    <property type="entry name" value="Chitin_bind-dev_reg"/>
</dbReference>
<dbReference type="Pfam" id="PF00090">
    <property type="entry name" value="TSP_1"/>
    <property type="match status" value="1"/>
</dbReference>
<keyword evidence="5" id="KW-0325">Glycoprotein</keyword>
<dbReference type="Gene3D" id="2.20.100.10">
    <property type="entry name" value="Thrombospondin type-1 (TSP1) repeat"/>
    <property type="match status" value="2"/>
</dbReference>
<proteinExistence type="predicted"/>
<dbReference type="PROSITE" id="PS50940">
    <property type="entry name" value="CHIT_BIND_II"/>
    <property type="match status" value="3"/>
</dbReference>
<dbReference type="PANTHER" id="PTHR23301:SF0">
    <property type="entry name" value="CHITIN-BINDING TYPE-2 DOMAIN-CONTAINING PROTEIN-RELATED"/>
    <property type="match status" value="1"/>
</dbReference>
<dbReference type="SMART" id="SM00494">
    <property type="entry name" value="ChtBD2"/>
    <property type="match status" value="3"/>
</dbReference>
<keyword evidence="3" id="KW-0677">Repeat</keyword>
<dbReference type="InterPro" id="IPR036383">
    <property type="entry name" value="TSP1_rpt_sf"/>
</dbReference>
<feature type="domain" description="Chitin-binding type-2" evidence="7">
    <location>
        <begin position="162"/>
        <end position="216"/>
    </location>
</feature>
<dbReference type="InterPro" id="IPR002557">
    <property type="entry name" value="Chitin-bd_dom"/>
</dbReference>
<evidence type="ECO:0000256" key="6">
    <source>
        <dbReference type="SAM" id="MobiDB-lite"/>
    </source>
</evidence>
<keyword evidence="1" id="KW-0147">Chitin-binding</keyword>